<proteinExistence type="predicted"/>
<organism evidence="1 2">
    <name type="scientific">Geodermatophilus obscurus</name>
    <dbReference type="NCBI Taxonomy" id="1861"/>
    <lineage>
        <taxon>Bacteria</taxon>
        <taxon>Bacillati</taxon>
        <taxon>Actinomycetota</taxon>
        <taxon>Actinomycetes</taxon>
        <taxon>Geodermatophilales</taxon>
        <taxon>Geodermatophilaceae</taxon>
        <taxon>Geodermatophilus</taxon>
    </lineage>
</organism>
<dbReference type="AlphaFoldDB" id="A0A1M7UZW8"/>
<evidence type="ECO:0000313" key="1">
    <source>
        <dbReference type="EMBL" id="SHN88571.1"/>
    </source>
</evidence>
<dbReference type="EMBL" id="FRDM01000048">
    <property type="protein sequence ID" value="SHN88571.1"/>
    <property type="molecule type" value="Genomic_DNA"/>
</dbReference>
<sequence length="42" mass="4295">MPITMPSTSPMAQPVRQCNVADAAMAHGGAGAVFGWVALVRP</sequence>
<name>A0A1M7UZW8_9ACTN</name>
<gene>
    <name evidence="1" type="ORF">SAMN05660350_04576</name>
</gene>
<evidence type="ECO:0000313" key="2">
    <source>
        <dbReference type="Proteomes" id="UP000184428"/>
    </source>
</evidence>
<protein>
    <submittedName>
        <fullName evidence="1">Uncharacterized protein</fullName>
    </submittedName>
</protein>
<dbReference type="Proteomes" id="UP000184428">
    <property type="component" value="Unassembled WGS sequence"/>
</dbReference>
<accession>A0A1M7UZW8</accession>
<reference evidence="1 2" key="1">
    <citation type="submission" date="2016-12" db="EMBL/GenBank/DDBJ databases">
        <authorList>
            <person name="Song W.-J."/>
            <person name="Kurnit D.M."/>
        </authorList>
    </citation>
    <scope>NUCLEOTIDE SEQUENCE [LARGE SCALE GENOMIC DNA]</scope>
    <source>
        <strain evidence="1 2">DSM 43162</strain>
    </source>
</reference>